<feature type="binding site" evidence="4">
    <location>
        <position position="207"/>
    </location>
    <ligand>
        <name>pyruvate</name>
        <dbReference type="ChEBI" id="CHEBI:15361"/>
    </ligand>
</feature>
<dbReference type="Pfam" id="PF00701">
    <property type="entry name" value="DHDPS"/>
    <property type="match status" value="1"/>
</dbReference>
<dbReference type="SMART" id="SM01130">
    <property type="entry name" value="DHDPS"/>
    <property type="match status" value="1"/>
</dbReference>
<evidence type="ECO:0000256" key="3">
    <source>
        <dbReference type="PIRNR" id="PIRNR001365"/>
    </source>
</evidence>
<sequence>MQGLEGIYVIVSTPFDEAGHVDEDSFERLLDATVESGVQGVTILGVAGEAPRLSDAERERLQEMALRTIAGRIPVIVGVSHDGTDVTVARTRAAAEAGAAGVMVAPPAFSKIGPSLVTHFGRIGAEGGLPIVLQDYPPVNGVSMSPGFMAQLCEAVPEIVTIKLEDPPTALRMRQTRALAGDRITFQGGLSGLYFLDELRAGASGAMTGFPYPEVLLDIWEAFRRGEEEEAATIYGRFLPLILLDGQPALGVATRKEILVRRGQIRHATVRQPGANLDEEARRHLHGLLDRLDVVRYK</sequence>
<dbReference type="EC" id="4.3.3.7" evidence="5"/>
<dbReference type="PRINTS" id="PR00146">
    <property type="entry name" value="DHPICSNTHASE"/>
</dbReference>
<reference evidence="5" key="1">
    <citation type="submission" date="2020-02" db="EMBL/GenBank/DDBJ databases">
        <authorList>
            <person name="Meier V. D."/>
        </authorList>
    </citation>
    <scope>NUCLEOTIDE SEQUENCE</scope>
    <source>
        <strain evidence="5">AVDCRST_MAG88</strain>
    </source>
</reference>
<dbReference type="EMBL" id="CADCWM010000692">
    <property type="protein sequence ID" value="CAA9576525.1"/>
    <property type="molecule type" value="Genomic_DNA"/>
</dbReference>
<protein>
    <submittedName>
        <fullName evidence="5">4-hydroxy-tetrahydrodipicolinate synthase</fullName>
        <ecNumber evidence="5">4.3.3.7</ecNumber>
    </submittedName>
</protein>
<dbReference type="SUPFAM" id="SSF51569">
    <property type="entry name" value="Aldolase"/>
    <property type="match status" value="1"/>
</dbReference>
<evidence type="ECO:0000256" key="1">
    <source>
        <dbReference type="ARBA" id="ARBA00007592"/>
    </source>
</evidence>
<evidence type="ECO:0000313" key="5">
    <source>
        <dbReference type="EMBL" id="CAA9576525.1"/>
    </source>
</evidence>
<dbReference type="PANTHER" id="PTHR12128">
    <property type="entry name" value="DIHYDRODIPICOLINATE SYNTHASE"/>
    <property type="match status" value="1"/>
</dbReference>
<keyword evidence="2 3" id="KW-0456">Lyase</keyword>
<organism evidence="5">
    <name type="scientific">uncultured Thermomicrobiales bacterium</name>
    <dbReference type="NCBI Taxonomy" id="1645740"/>
    <lineage>
        <taxon>Bacteria</taxon>
        <taxon>Pseudomonadati</taxon>
        <taxon>Thermomicrobiota</taxon>
        <taxon>Thermomicrobia</taxon>
        <taxon>Thermomicrobiales</taxon>
        <taxon>environmental samples</taxon>
    </lineage>
</organism>
<accession>A0A6J4VDU1</accession>
<dbReference type="GO" id="GO:0005829">
    <property type="term" value="C:cytosol"/>
    <property type="evidence" value="ECO:0007669"/>
    <property type="project" value="TreeGrafter"/>
</dbReference>
<comment type="similarity">
    <text evidence="1 3">Belongs to the DapA family.</text>
</comment>
<dbReference type="PIRSF" id="PIRSF001365">
    <property type="entry name" value="DHDPS"/>
    <property type="match status" value="1"/>
</dbReference>
<dbReference type="PANTHER" id="PTHR12128:SF66">
    <property type="entry name" value="4-HYDROXY-2-OXOGLUTARATE ALDOLASE, MITOCHONDRIAL"/>
    <property type="match status" value="1"/>
</dbReference>
<dbReference type="Gene3D" id="3.20.20.70">
    <property type="entry name" value="Aldolase class I"/>
    <property type="match status" value="1"/>
</dbReference>
<dbReference type="InterPro" id="IPR013785">
    <property type="entry name" value="Aldolase_TIM"/>
</dbReference>
<dbReference type="AlphaFoldDB" id="A0A6J4VDU1"/>
<evidence type="ECO:0000256" key="2">
    <source>
        <dbReference type="ARBA" id="ARBA00023239"/>
    </source>
</evidence>
<proteinExistence type="inferred from homology"/>
<gene>
    <name evidence="5" type="ORF">AVDCRST_MAG88-2865</name>
</gene>
<evidence type="ECO:0000256" key="4">
    <source>
        <dbReference type="PIRSR" id="PIRSR001365-2"/>
    </source>
</evidence>
<dbReference type="CDD" id="cd00408">
    <property type="entry name" value="DHDPS-like"/>
    <property type="match status" value="1"/>
</dbReference>
<dbReference type="GO" id="GO:0008840">
    <property type="term" value="F:4-hydroxy-tetrahydrodipicolinate synthase activity"/>
    <property type="evidence" value="ECO:0007669"/>
    <property type="project" value="UniProtKB-EC"/>
</dbReference>
<name>A0A6J4VDU1_9BACT</name>
<dbReference type="InterPro" id="IPR002220">
    <property type="entry name" value="DapA-like"/>
</dbReference>